<reference evidence="1" key="1">
    <citation type="submission" date="2019-08" db="EMBL/GenBank/DDBJ databases">
        <authorList>
            <person name="Kucharzyk K."/>
            <person name="Murdoch R.W."/>
            <person name="Higgins S."/>
            <person name="Loffler F."/>
        </authorList>
    </citation>
    <scope>NUCLEOTIDE SEQUENCE</scope>
</reference>
<name>A0A644TNC4_9ZZZZ</name>
<accession>A0A644TNC4</accession>
<protein>
    <submittedName>
        <fullName evidence="1">Uncharacterized protein</fullName>
    </submittedName>
</protein>
<organism evidence="1">
    <name type="scientific">bioreactor metagenome</name>
    <dbReference type="NCBI Taxonomy" id="1076179"/>
    <lineage>
        <taxon>unclassified sequences</taxon>
        <taxon>metagenomes</taxon>
        <taxon>ecological metagenomes</taxon>
    </lineage>
</organism>
<gene>
    <name evidence="1" type="ORF">SDC9_12912</name>
</gene>
<comment type="caution">
    <text evidence="1">The sequence shown here is derived from an EMBL/GenBank/DDBJ whole genome shotgun (WGS) entry which is preliminary data.</text>
</comment>
<dbReference type="AlphaFoldDB" id="A0A644TNC4"/>
<dbReference type="EMBL" id="VSSQ01000036">
    <property type="protein sequence ID" value="MPL67221.1"/>
    <property type="molecule type" value="Genomic_DNA"/>
</dbReference>
<proteinExistence type="predicted"/>
<sequence length="420" mass="45597">MHVEGQRQTDRAAQVLAIVDHPAQRVIQPPDRARAHEGADPGRGVEHLADRMLDVDAADRIVVAAEEVLAVLRADAARRKAAEHRPAGLIAVHDPRRRTALLGQRPALEAEHHQSIRAERNARLRRDPAVGKCMLVAEVPEILIEAERIGRRGKRRDGLVRMDGIAEPQIGAHHRSLFRADQGARVAVDILQRVAAVAEPALEPAEHRVDMGEIALDPGAAVPEALVVILGAQEGRIQPKVQATGRVAAVIGIGLEALRFRTKAHVDRAIGVREQVVALEEDRADDPVLAVIGDTEARPPRPQLLFLHIHDQRPAIRRDLRRGEHARVLQAGLDLAQIIGGIIGAGRDAARGLELIVGDHPGAVHRHGVEAARLGKRCDHRAGQQGGPAEQTNTSPLGFAVNVHRLCSSDLCRVFRAPRE</sequence>
<evidence type="ECO:0000313" key="1">
    <source>
        <dbReference type="EMBL" id="MPL67221.1"/>
    </source>
</evidence>